<evidence type="ECO:0000313" key="2">
    <source>
        <dbReference type="Proteomes" id="UP000887013"/>
    </source>
</evidence>
<keyword evidence="2" id="KW-1185">Reference proteome</keyword>
<gene>
    <name evidence="1" type="ORF">NPIL_522551</name>
</gene>
<proteinExistence type="predicted"/>
<evidence type="ECO:0000313" key="1">
    <source>
        <dbReference type="EMBL" id="GFU23322.1"/>
    </source>
</evidence>
<comment type="caution">
    <text evidence="1">The sequence shown here is derived from an EMBL/GenBank/DDBJ whole genome shotgun (WGS) entry which is preliminary data.</text>
</comment>
<name>A0A8X6QK64_NEPPI</name>
<dbReference type="EMBL" id="BMAW01031925">
    <property type="protein sequence ID" value="GFU23322.1"/>
    <property type="molecule type" value="Genomic_DNA"/>
</dbReference>
<dbReference type="Proteomes" id="UP000887013">
    <property type="component" value="Unassembled WGS sequence"/>
</dbReference>
<dbReference type="AlphaFoldDB" id="A0A8X6QK64"/>
<reference evidence="1" key="1">
    <citation type="submission" date="2020-08" db="EMBL/GenBank/DDBJ databases">
        <title>Multicomponent nature underlies the extraordinary mechanical properties of spider dragline silk.</title>
        <authorList>
            <person name="Kono N."/>
            <person name="Nakamura H."/>
            <person name="Mori M."/>
            <person name="Yoshida Y."/>
            <person name="Ohtoshi R."/>
            <person name="Malay A.D."/>
            <person name="Moran D.A.P."/>
            <person name="Tomita M."/>
            <person name="Numata K."/>
            <person name="Arakawa K."/>
        </authorList>
    </citation>
    <scope>NUCLEOTIDE SEQUENCE</scope>
</reference>
<organism evidence="1 2">
    <name type="scientific">Nephila pilipes</name>
    <name type="common">Giant wood spider</name>
    <name type="synonym">Nephila maculata</name>
    <dbReference type="NCBI Taxonomy" id="299642"/>
    <lineage>
        <taxon>Eukaryota</taxon>
        <taxon>Metazoa</taxon>
        <taxon>Ecdysozoa</taxon>
        <taxon>Arthropoda</taxon>
        <taxon>Chelicerata</taxon>
        <taxon>Arachnida</taxon>
        <taxon>Araneae</taxon>
        <taxon>Araneomorphae</taxon>
        <taxon>Entelegynae</taxon>
        <taxon>Araneoidea</taxon>
        <taxon>Nephilidae</taxon>
        <taxon>Nephila</taxon>
    </lineage>
</organism>
<accession>A0A8X6QK64</accession>
<sequence>MTYTRNQPDFVEPCPNLLSLSWIRKFPSGTSCGPWQNGGHDTTRGQRAADCSVGTRPATCSKAALPVVKFWECAAFALVLMTRCFKGRTLA</sequence>
<protein>
    <submittedName>
        <fullName evidence="1">Uncharacterized protein</fullName>
    </submittedName>
</protein>